<protein>
    <recommendedName>
        <fullName evidence="2">Transposase for insertion sequence element IS21-like C-terminal domain-containing protein</fullName>
    </recommendedName>
</protein>
<dbReference type="Pfam" id="PF22483">
    <property type="entry name" value="Mu-transpos_C_2"/>
    <property type="match status" value="1"/>
</dbReference>
<feature type="region of interest" description="Disordered" evidence="1">
    <location>
        <begin position="545"/>
        <end position="565"/>
    </location>
</feature>
<dbReference type="AlphaFoldDB" id="A0A8H9GAY5"/>
<evidence type="ECO:0000313" key="4">
    <source>
        <dbReference type="Proteomes" id="UP000648535"/>
    </source>
</evidence>
<name>A0A8H9GAY5_9MICO</name>
<sequence length="565" mass="62354">MGSRMQLFAQIRRDARVEGLGIRALARKYRVGRDTVREALQSPQPAPRKVPVRTSPKLGPWKPHIDAMLRQDLDAPRKQHQTATRIWNRLIDEHGADVSYAVVRDYVRRRRPEIETEAGKRTVAAFVPQQHAPGMEAEVDFGEVWVILAGVKTKCHLFVFRLSASGKAVHRVYPTQAQEAFLEGHIAAFETISGVPALQIKYDNLTPAVVRVIHGTRDRVENDRWVLFRSHYGFDAFYCEPGIDGAHEKGGVEGEVGRFRRTWLSPVPIVDSLDQLNTMIAEWDARDDARRITGRRSSVGEDFALEQPLLQPLPAERFDPGLVLHPRVDRSALITVRQAKYSVPARLIGRQVRVSLRASEVVVFDGRAQVARHPRVVERFGESIVLDHYLEVLQHKPGALPGSTALAAARTAGTFTAAHEAFWQESRKVNGDSRGTRELIDVLLLHRGMRVADVIAAIRAALTVGAVTADVVAVEARLHASGTVLGGSSSNRHPAQHDVDDGKRIVSLTQCRLTDPAAVIAGLPADARPLPSVAAYDELLRRRIKNTPPTTTGSDVVGPLEGNTA</sequence>
<feature type="domain" description="Transposase for insertion sequence element IS21-like C-terminal" evidence="2">
    <location>
        <begin position="313"/>
        <end position="379"/>
    </location>
</feature>
<evidence type="ECO:0000259" key="2">
    <source>
        <dbReference type="Pfam" id="PF22483"/>
    </source>
</evidence>
<reference evidence="3" key="1">
    <citation type="journal article" date="2014" name="Int. J. Syst. Evol. Microbiol.">
        <title>Complete genome sequence of Corynebacterium casei LMG S-19264T (=DSM 44701T), isolated from a smear-ripened cheese.</title>
        <authorList>
            <consortium name="US DOE Joint Genome Institute (JGI-PGF)"/>
            <person name="Walter F."/>
            <person name="Albersmeier A."/>
            <person name="Kalinowski J."/>
            <person name="Ruckert C."/>
        </authorList>
    </citation>
    <scope>NUCLEOTIDE SEQUENCE</scope>
    <source>
        <strain evidence="3">JCM 1480</strain>
    </source>
</reference>
<dbReference type="PANTHER" id="PTHR35004:SF7">
    <property type="entry name" value="INTEGRASE PROTEIN"/>
    <property type="match status" value="1"/>
</dbReference>
<dbReference type="EMBL" id="BMOI01000013">
    <property type="protein sequence ID" value="GGL07900.1"/>
    <property type="molecule type" value="Genomic_DNA"/>
</dbReference>
<dbReference type="NCBIfam" id="NF033546">
    <property type="entry name" value="transpos_IS21"/>
    <property type="match status" value="1"/>
</dbReference>
<dbReference type="Proteomes" id="UP000648535">
    <property type="component" value="Unassembled WGS sequence"/>
</dbReference>
<proteinExistence type="predicted"/>
<dbReference type="RefSeq" id="WP_175328940.1">
    <property type="nucleotide sequence ID" value="NZ_BMOI01000013.1"/>
</dbReference>
<evidence type="ECO:0000313" key="3">
    <source>
        <dbReference type="EMBL" id="GGL07900.1"/>
    </source>
</evidence>
<gene>
    <name evidence="3" type="ORF">GCM10009769_27610</name>
</gene>
<dbReference type="InterPro" id="IPR054353">
    <property type="entry name" value="IstA-like_C"/>
</dbReference>
<evidence type="ECO:0000256" key="1">
    <source>
        <dbReference type="SAM" id="MobiDB-lite"/>
    </source>
</evidence>
<reference evidence="3" key="2">
    <citation type="submission" date="2020-09" db="EMBL/GenBank/DDBJ databases">
        <authorList>
            <person name="Sun Q."/>
            <person name="Ohkuma M."/>
        </authorList>
    </citation>
    <scope>NUCLEOTIDE SEQUENCE</scope>
    <source>
        <strain evidence="3">JCM 1480</strain>
    </source>
</reference>
<accession>A0A8H9GAY5</accession>
<dbReference type="PANTHER" id="PTHR35004">
    <property type="entry name" value="TRANSPOSASE RV3428C-RELATED"/>
    <property type="match status" value="1"/>
</dbReference>
<organism evidence="3 4">
    <name type="scientific">Curtobacterium luteum</name>
    <dbReference type="NCBI Taxonomy" id="33881"/>
    <lineage>
        <taxon>Bacteria</taxon>
        <taxon>Bacillati</taxon>
        <taxon>Actinomycetota</taxon>
        <taxon>Actinomycetes</taxon>
        <taxon>Micrococcales</taxon>
        <taxon>Microbacteriaceae</taxon>
        <taxon>Curtobacterium</taxon>
    </lineage>
</organism>
<comment type="caution">
    <text evidence="3">The sequence shown here is derived from an EMBL/GenBank/DDBJ whole genome shotgun (WGS) entry which is preliminary data.</text>
</comment>